<dbReference type="PANTHER" id="PTHR12128:SF72">
    <property type="entry name" value="DIHYDRODIPICOLINATE SYNTHASE"/>
    <property type="match status" value="1"/>
</dbReference>
<dbReference type="CDD" id="cd00408">
    <property type="entry name" value="DHDPS-like"/>
    <property type="match status" value="1"/>
</dbReference>
<dbReference type="EMBL" id="JACOIJ010000004">
    <property type="protein sequence ID" value="MBD1428653.1"/>
    <property type="molecule type" value="Genomic_DNA"/>
</dbReference>
<evidence type="ECO:0000256" key="1">
    <source>
        <dbReference type="ARBA" id="ARBA00023239"/>
    </source>
</evidence>
<dbReference type="RefSeq" id="WP_165291148.1">
    <property type="nucleotide sequence ID" value="NZ_JACOIJ010000004.1"/>
</dbReference>
<dbReference type="InterPro" id="IPR013785">
    <property type="entry name" value="Aldolase_TIM"/>
</dbReference>
<dbReference type="Gene3D" id="3.20.20.70">
    <property type="entry name" value="Aldolase class I"/>
    <property type="match status" value="1"/>
</dbReference>
<dbReference type="PRINTS" id="PR00146">
    <property type="entry name" value="DHPICSNTHASE"/>
</dbReference>
<dbReference type="PANTHER" id="PTHR12128">
    <property type="entry name" value="DIHYDRODIPICOLINATE SYNTHASE"/>
    <property type="match status" value="1"/>
</dbReference>
<keyword evidence="1 2" id="KW-0456">Lyase</keyword>
<dbReference type="InterPro" id="IPR002220">
    <property type="entry name" value="DapA-like"/>
</dbReference>
<dbReference type="SUPFAM" id="SSF51569">
    <property type="entry name" value="Aldolase"/>
    <property type="match status" value="1"/>
</dbReference>
<reference evidence="3 4" key="1">
    <citation type="submission" date="2020-08" db="EMBL/GenBank/DDBJ databases">
        <title>Sphingobacterium sp. DN04309 isolated from aquaculture water.</title>
        <authorList>
            <person name="Zhang M."/>
        </authorList>
    </citation>
    <scope>NUCLEOTIDE SEQUENCE [LARGE SCALE GENOMIC DNA]</scope>
    <source>
        <strain evidence="3 4">DN04309</strain>
    </source>
</reference>
<dbReference type="SMART" id="SM01130">
    <property type="entry name" value="DHDPS"/>
    <property type="match status" value="1"/>
</dbReference>
<evidence type="ECO:0000313" key="4">
    <source>
        <dbReference type="Proteomes" id="UP000651271"/>
    </source>
</evidence>
<proteinExistence type="inferred from homology"/>
<gene>
    <name evidence="3" type="ORF">H8B04_03560</name>
</gene>
<comment type="caution">
    <text evidence="3">The sequence shown here is derived from an EMBL/GenBank/DDBJ whole genome shotgun (WGS) entry which is preliminary data.</text>
</comment>
<dbReference type="PIRSF" id="PIRSF001365">
    <property type="entry name" value="DHDPS"/>
    <property type="match status" value="1"/>
</dbReference>
<accession>A0ABR7YBR8</accession>
<organism evidence="3 4">
    <name type="scientific">Sphingobacterium litopenaei</name>
    <dbReference type="NCBI Taxonomy" id="2763500"/>
    <lineage>
        <taxon>Bacteria</taxon>
        <taxon>Pseudomonadati</taxon>
        <taxon>Bacteroidota</taxon>
        <taxon>Sphingobacteriia</taxon>
        <taxon>Sphingobacteriales</taxon>
        <taxon>Sphingobacteriaceae</taxon>
        <taxon>Sphingobacterium</taxon>
    </lineage>
</organism>
<dbReference type="Pfam" id="PF00701">
    <property type="entry name" value="DHDPS"/>
    <property type="match status" value="1"/>
</dbReference>
<dbReference type="Proteomes" id="UP000651271">
    <property type="component" value="Unassembled WGS sequence"/>
</dbReference>
<sequence>MANLNWEGIYPAVLTPFDEQYNIDFAMFAKNTEAQIEAGVHGIILAGSLGEASALSQEEKFLLLEKALEIVNGRIPVILNLTENTTKDAVEFAQKAEKLGADGLMVLPPMRYRADDREVVAFFKAIAQSSSLPILVYNNPIDYATYINLDMMEELLEEPTIQAVKESTRDLANITRLKNRFGDRLKILGGVDTICLESLMLGADGLVAGLVDAYPKETMALYNLAKAGEYEKAVELYRWFMPLLELDIHPKLIQYIKLAATYEGICTPFTRAPRLPLVGEEKERIEKLIEDAIAQRPQLTDYNYATI</sequence>
<name>A0ABR7YBR8_9SPHI</name>
<protein>
    <submittedName>
        <fullName evidence="3">Dihydrodipicolinate synthase family protein</fullName>
    </submittedName>
</protein>
<comment type="similarity">
    <text evidence="2">Belongs to the DapA family.</text>
</comment>
<evidence type="ECO:0000256" key="2">
    <source>
        <dbReference type="PIRNR" id="PIRNR001365"/>
    </source>
</evidence>
<keyword evidence="4" id="KW-1185">Reference proteome</keyword>
<evidence type="ECO:0000313" key="3">
    <source>
        <dbReference type="EMBL" id="MBD1428653.1"/>
    </source>
</evidence>